<comment type="caution">
    <text evidence="2">The sequence shown here is derived from an EMBL/GenBank/DDBJ whole genome shotgun (WGS) entry which is preliminary data.</text>
</comment>
<proteinExistence type="predicted"/>
<accession>A0A9W6B0A6</accession>
<reference evidence="2" key="2">
    <citation type="journal article" date="2023" name="PLoS ONE">
        <title>Philodulcilactobacillus myokoensis gen. nov., sp. nov., a fructophilic, acidophilic, and agar-phobic lactic acid bacterium isolated from fermented vegetable extracts.</title>
        <authorList>
            <person name="Kouya T."/>
            <person name="Ishiyama Y."/>
            <person name="Ohashi S."/>
            <person name="Kumakubo R."/>
            <person name="Yamazaki T."/>
            <person name="Otaki T."/>
        </authorList>
    </citation>
    <scope>NUCLEOTIDE SEQUENCE</scope>
    <source>
        <strain evidence="2">WR16-4</strain>
    </source>
</reference>
<name>A0A9W6B0A6_9LACO</name>
<organism evidence="2 3">
    <name type="scientific">Philodulcilactobacillus myokoensis</name>
    <dbReference type="NCBI Taxonomy" id="2929573"/>
    <lineage>
        <taxon>Bacteria</taxon>
        <taxon>Bacillati</taxon>
        <taxon>Bacillota</taxon>
        <taxon>Bacilli</taxon>
        <taxon>Lactobacillales</taxon>
        <taxon>Lactobacillaceae</taxon>
        <taxon>Philodulcilactobacillus</taxon>
    </lineage>
</organism>
<evidence type="ECO:0000313" key="3">
    <source>
        <dbReference type="Proteomes" id="UP001144204"/>
    </source>
</evidence>
<dbReference type="AlphaFoldDB" id="A0A9W6B0A6"/>
<protein>
    <recommendedName>
        <fullName evidence="4">Surface layer protein A domain-containing protein</fullName>
    </recommendedName>
</protein>
<feature type="signal peptide" evidence="1">
    <location>
        <begin position="1"/>
        <end position="31"/>
    </location>
</feature>
<feature type="chain" id="PRO_5040745612" description="Surface layer protein A domain-containing protein" evidence="1">
    <location>
        <begin position="32"/>
        <end position="413"/>
    </location>
</feature>
<keyword evidence="3" id="KW-1185">Reference proteome</keyword>
<evidence type="ECO:0008006" key="4">
    <source>
        <dbReference type="Google" id="ProtNLM"/>
    </source>
</evidence>
<reference evidence="2" key="1">
    <citation type="submission" date="2022-07" db="EMBL/GenBank/DDBJ databases">
        <authorList>
            <person name="Kouya T."/>
            <person name="Ishiyama Y."/>
        </authorList>
    </citation>
    <scope>NUCLEOTIDE SEQUENCE</scope>
    <source>
        <strain evidence="2">WR16-4</strain>
    </source>
</reference>
<sequence>MLKNTLKYSTAALLALGLLGGSIISSTNASAKRKVRVTRKTYKHHAKKRAVHHVSEAEKNIVDQFNKIIGDDVPNSTLANTGFKSNAKSYQQLGNNLSQYNSNDKLDYSDPSNDQGTHKLFNDLSQLFNHRFGINDNNSLISDNDNIQRDGNQDDDHSLNTDAFQYLEDLQSAMQNSHLYYNKAEAENDKAFDKANAEFMHHSTKKHVSYRLNGKVYRSKHLKHRVYIKHNAKLNILKRSHIKLRHRKVNVDYIKANGKKGWIKASQVKKVVSKSKKQSNHKSVTKPKIDMELVNTMKYNNLLDKELKNTMFADSGMDDQTRQNSDIADNLNTVVVNDDPNNGTNLTTDNIQNSKQFINDLNNIFKGQFNTDKNNELNAENSRVQNDDINSLTKDAVNYFNTLSHDIYSISNN</sequence>
<evidence type="ECO:0000256" key="1">
    <source>
        <dbReference type="SAM" id="SignalP"/>
    </source>
</evidence>
<dbReference type="Proteomes" id="UP001144204">
    <property type="component" value="Unassembled WGS sequence"/>
</dbReference>
<dbReference type="RefSeq" id="WP_286135673.1">
    <property type="nucleotide sequence ID" value="NZ_BRPL01000002.1"/>
</dbReference>
<evidence type="ECO:0000313" key="2">
    <source>
        <dbReference type="EMBL" id="GLB46215.1"/>
    </source>
</evidence>
<gene>
    <name evidence="2" type="ORF">WR164_01940</name>
</gene>
<keyword evidence="1" id="KW-0732">Signal</keyword>
<dbReference type="EMBL" id="BRPL01000002">
    <property type="protein sequence ID" value="GLB46215.1"/>
    <property type="molecule type" value="Genomic_DNA"/>
</dbReference>